<reference evidence="2" key="2">
    <citation type="submission" date="2017-12" db="EMBL/GenBank/DDBJ databases">
        <title>Genome sequence of the Bar-tailed Godwit (Limosa lapponica baueri).</title>
        <authorList>
            <person name="Lima N.C.B."/>
            <person name="Parody-Merino A.M."/>
            <person name="Battley P.F."/>
            <person name="Fidler A.E."/>
            <person name="Prosdocimi F."/>
        </authorList>
    </citation>
    <scope>NUCLEOTIDE SEQUENCE [LARGE SCALE GENOMIC DNA]</scope>
</reference>
<protein>
    <submittedName>
        <fullName evidence="1">Uncharacterized protein</fullName>
    </submittedName>
</protein>
<organism evidence="1 2">
    <name type="scientific">Limosa lapponica baueri</name>
    <dbReference type="NCBI Taxonomy" id="1758121"/>
    <lineage>
        <taxon>Eukaryota</taxon>
        <taxon>Metazoa</taxon>
        <taxon>Chordata</taxon>
        <taxon>Craniata</taxon>
        <taxon>Vertebrata</taxon>
        <taxon>Euteleostomi</taxon>
        <taxon>Archelosauria</taxon>
        <taxon>Archosauria</taxon>
        <taxon>Dinosauria</taxon>
        <taxon>Saurischia</taxon>
        <taxon>Theropoda</taxon>
        <taxon>Coelurosauria</taxon>
        <taxon>Aves</taxon>
        <taxon>Neognathae</taxon>
        <taxon>Neoaves</taxon>
        <taxon>Charadriiformes</taxon>
        <taxon>Scolopacidae</taxon>
        <taxon>Limosa</taxon>
    </lineage>
</organism>
<sequence length="82" mass="9463">MAFARWWYAMHQRSVSFPVSTENKGQIPIRIKRHVSFNVCDAGLVDFSRESRKETSLLTQLLSVSSLWPSEVLRNGFEPKAH</sequence>
<gene>
    <name evidence="1" type="ORF">llap_18340</name>
</gene>
<dbReference type="AlphaFoldDB" id="A0A2I0TC45"/>
<accession>A0A2I0TC45</accession>
<name>A0A2I0TC45_LIMLA</name>
<evidence type="ECO:0000313" key="2">
    <source>
        <dbReference type="Proteomes" id="UP000233556"/>
    </source>
</evidence>
<evidence type="ECO:0000313" key="1">
    <source>
        <dbReference type="EMBL" id="PKU31356.1"/>
    </source>
</evidence>
<dbReference type="EMBL" id="KZ512938">
    <property type="protein sequence ID" value="PKU31356.1"/>
    <property type="molecule type" value="Genomic_DNA"/>
</dbReference>
<reference evidence="2" key="1">
    <citation type="submission" date="2017-11" db="EMBL/GenBank/DDBJ databases">
        <authorList>
            <person name="Lima N.C."/>
            <person name="Parody-Merino A.M."/>
            <person name="Battley P.F."/>
            <person name="Fidler A.E."/>
            <person name="Prosdocimi F."/>
        </authorList>
    </citation>
    <scope>NUCLEOTIDE SEQUENCE [LARGE SCALE GENOMIC DNA]</scope>
</reference>
<dbReference type="Proteomes" id="UP000233556">
    <property type="component" value="Unassembled WGS sequence"/>
</dbReference>
<proteinExistence type="predicted"/>
<keyword evidence="2" id="KW-1185">Reference proteome</keyword>